<accession>A0ABZ3FDC3</accession>
<evidence type="ECO:0008006" key="3">
    <source>
        <dbReference type="Google" id="ProtNLM"/>
    </source>
</evidence>
<gene>
    <name evidence="1" type="ORF">TPELB_21330</name>
</gene>
<name>A0ABZ3FDC3_9FIRM</name>
<dbReference type="RefSeq" id="WP_343337010.1">
    <property type="nucleotide sequence ID" value="NZ_CP154622.1"/>
</dbReference>
<dbReference type="Proteomes" id="UP001477947">
    <property type="component" value="Chromosome"/>
</dbReference>
<dbReference type="EMBL" id="CP154622">
    <property type="protein sequence ID" value="XAM41820.1"/>
    <property type="molecule type" value="Genomic_DNA"/>
</dbReference>
<proteinExistence type="predicted"/>
<organism evidence="1 2">
    <name type="scientific">Terrisporobacter petrolearius</name>
    <dbReference type="NCBI Taxonomy" id="1460447"/>
    <lineage>
        <taxon>Bacteria</taxon>
        <taxon>Bacillati</taxon>
        <taxon>Bacillota</taxon>
        <taxon>Clostridia</taxon>
        <taxon>Peptostreptococcales</taxon>
        <taxon>Peptostreptococcaceae</taxon>
        <taxon>Terrisporobacter</taxon>
    </lineage>
</organism>
<evidence type="ECO:0000313" key="2">
    <source>
        <dbReference type="Proteomes" id="UP001477947"/>
    </source>
</evidence>
<keyword evidence="2" id="KW-1185">Reference proteome</keyword>
<protein>
    <recommendedName>
        <fullName evidence="3">Immunity protein Imm3</fullName>
    </recommendedName>
</protein>
<sequence>MIIKVKNYEEYLELYKILAKNMLDIYYCIGMDELNKVSSTLINCYNEIYQLELSEGAEITEYTYVNDLLGETILILEVILDLDFNDYEYNKIRKSIFESYKKVRKFCKFIENGDITIDIIITDDEDEIEFDLY</sequence>
<evidence type="ECO:0000313" key="1">
    <source>
        <dbReference type="EMBL" id="XAM41820.1"/>
    </source>
</evidence>
<reference evidence="1 2" key="1">
    <citation type="submission" date="2024-04" db="EMBL/GenBank/DDBJ databases">
        <title>Isolation and characterization of novel acetogenic strains of the genera Terrisporobacter and Acetoanaerobium.</title>
        <authorList>
            <person name="Boeer T."/>
            <person name="Schueler M.A."/>
            <person name="Lueschen A."/>
            <person name="Eysell L."/>
            <person name="Droege J."/>
            <person name="Heinemann M."/>
            <person name="Engelhardt L."/>
            <person name="Basen M."/>
            <person name="Daniel R."/>
        </authorList>
    </citation>
    <scope>NUCLEOTIDE SEQUENCE [LARGE SCALE GENOMIC DNA]</scope>
    <source>
        <strain evidence="1 2">ELB</strain>
    </source>
</reference>